<keyword evidence="2" id="KW-1185">Reference proteome</keyword>
<gene>
    <name evidence="1" type="ORF">HORIV_56490</name>
</gene>
<name>A0ABM7GR16_9GAMM</name>
<dbReference type="EMBL" id="AP019416">
    <property type="protein sequence ID" value="BBI53228.1"/>
    <property type="molecule type" value="Genomic_DNA"/>
</dbReference>
<evidence type="ECO:0000313" key="2">
    <source>
        <dbReference type="Proteomes" id="UP000289555"/>
    </source>
</evidence>
<proteinExistence type="predicted"/>
<accession>A0ABM7GR16</accession>
<sequence length="97" mass="10445">MAETISPLVHLRATGVAWCTADTGGCNGGQGVETTRCADCSNAVIDESRKSVWQGIYAQQLELRDLADIESGGAERVKRDIERCEVILQELGASYSI</sequence>
<dbReference type="Proteomes" id="UP000289555">
    <property type="component" value="Chromosome"/>
</dbReference>
<protein>
    <submittedName>
        <fullName evidence="1">Uncharacterized protein</fullName>
    </submittedName>
</protein>
<reference evidence="2" key="1">
    <citation type="journal article" date="2019" name="Microbiol. Resour. Announc.">
        <title>Complete Genome Sequence of Halomonas olivaria, a Moderately Halophilic Bacterium Isolated from Olive Processing Effluents, Obtained by Nanopore Sequencing.</title>
        <authorList>
            <person name="Nagata S."/>
            <person name="Ii K.M."/>
            <person name="Tsukimi T."/>
            <person name="Miura M.C."/>
            <person name="Galipon J."/>
            <person name="Arakawa K."/>
        </authorList>
    </citation>
    <scope>NUCLEOTIDE SEQUENCE [LARGE SCALE GENOMIC DNA]</scope>
    <source>
        <strain evidence="2">TYRC17</strain>
    </source>
</reference>
<organism evidence="1 2">
    <name type="scientific">Vreelandella olivaria</name>
    <dbReference type="NCBI Taxonomy" id="390919"/>
    <lineage>
        <taxon>Bacteria</taxon>
        <taxon>Pseudomonadati</taxon>
        <taxon>Pseudomonadota</taxon>
        <taxon>Gammaproteobacteria</taxon>
        <taxon>Oceanospirillales</taxon>
        <taxon>Halomonadaceae</taxon>
        <taxon>Vreelandella</taxon>
    </lineage>
</organism>
<evidence type="ECO:0000313" key="1">
    <source>
        <dbReference type="EMBL" id="BBI53228.1"/>
    </source>
</evidence>